<protein>
    <submittedName>
        <fullName evidence="1">Uncharacterized protein</fullName>
    </submittedName>
</protein>
<reference evidence="2" key="1">
    <citation type="journal article" date="2024" name="Proc. Natl. Acad. Sci. U.S.A.">
        <title>Extraordinary preservation of gene collinearity over three hundred million years revealed in homosporous lycophytes.</title>
        <authorList>
            <person name="Li C."/>
            <person name="Wickell D."/>
            <person name="Kuo L.Y."/>
            <person name="Chen X."/>
            <person name="Nie B."/>
            <person name="Liao X."/>
            <person name="Peng D."/>
            <person name="Ji J."/>
            <person name="Jenkins J."/>
            <person name="Williams M."/>
            <person name="Shu S."/>
            <person name="Plott C."/>
            <person name="Barry K."/>
            <person name="Rajasekar S."/>
            <person name="Grimwood J."/>
            <person name="Han X."/>
            <person name="Sun S."/>
            <person name="Hou Z."/>
            <person name="He W."/>
            <person name="Dai G."/>
            <person name="Sun C."/>
            <person name="Schmutz J."/>
            <person name="Leebens-Mack J.H."/>
            <person name="Li F.W."/>
            <person name="Wang L."/>
        </authorList>
    </citation>
    <scope>NUCLEOTIDE SEQUENCE [LARGE SCALE GENOMIC DNA]</scope>
    <source>
        <strain evidence="2">cv. PW_Plant_1</strain>
    </source>
</reference>
<keyword evidence="2" id="KW-1185">Reference proteome</keyword>
<comment type="caution">
    <text evidence="1">The sequence shown here is derived from an EMBL/GenBank/DDBJ whole genome shotgun (WGS) entry which is preliminary data.</text>
</comment>
<evidence type="ECO:0000313" key="1">
    <source>
        <dbReference type="EMBL" id="KAJ7558562.1"/>
    </source>
</evidence>
<sequence length="162" mass="18249">MAMALKDKAVVVGRLLEAKAKSGKTFTQIAKETGLTNAYVGQLFHRQAQLIPTSISTQTKLKKAVPALKDDGLIEDMMVPVQRSFDPSFLQDPVFYRFYEATMHYGQTFKAIMQEELGDGIMSAVNFHCKVETVKGKEGEDRVLITLNGRFLPFNEQKEEDR</sequence>
<name>A0ACC2DWL0_DIPCM</name>
<dbReference type="EMBL" id="CM055095">
    <property type="protein sequence ID" value="KAJ7558562.1"/>
    <property type="molecule type" value="Genomic_DNA"/>
</dbReference>
<gene>
    <name evidence="1" type="ORF">O6H91_04G046200</name>
</gene>
<proteinExistence type="predicted"/>
<organism evidence="1 2">
    <name type="scientific">Diphasiastrum complanatum</name>
    <name type="common">Issler's clubmoss</name>
    <name type="synonym">Lycopodium complanatum</name>
    <dbReference type="NCBI Taxonomy" id="34168"/>
    <lineage>
        <taxon>Eukaryota</taxon>
        <taxon>Viridiplantae</taxon>
        <taxon>Streptophyta</taxon>
        <taxon>Embryophyta</taxon>
        <taxon>Tracheophyta</taxon>
        <taxon>Lycopodiopsida</taxon>
        <taxon>Lycopodiales</taxon>
        <taxon>Lycopodiaceae</taxon>
        <taxon>Lycopodioideae</taxon>
        <taxon>Diphasiastrum</taxon>
    </lineage>
</organism>
<accession>A0ACC2DWL0</accession>
<dbReference type="Proteomes" id="UP001162992">
    <property type="component" value="Chromosome 4"/>
</dbReference>
<evidence type="ECO:0000313" key="2">
    <source>
        <dbReference type="Proteomes" id="UP001162992"/>
    </source>
</evidence>